<comment type="catalytic activity">
    <reaction evidence="5 6">
        <text>carbamoyl phosphate + L-ornithine = L-citrulline + phosphate + H(+)</text>
        <dbReference type="Rhea" id="RHEA:19513"/>
        <dbReference type="ChEBI" id="CHEBI:15378"/>
        <dbReference type="ChEBI" id="CHEBI:43474"/>
        <dbReference type="ChEBI" id="CHEBI:46911"/>
        <dbReference type="ChEBI" id="CHEBI:57743"/>
        <dbReference type="ChEBI" id="CHEBI:58228"/>
        <dbReference type="EC" id="2.1.3.3"/>
    </reaction>
</comment>
<dbReference type="HAMAP" id="MF_01109">
    <property type="entry name" value="OTCase"/>
    <property type="match status" value="1"/>
</dbReference>
<evidence type="ECO:0000313" key="9">
    <source>
        <dbReference type="EMBL" id="QDT37646.1"/>
    </source>
</evidence>
<protein>
    <recommendedName>
        <fullName evidence="3 6">Ornithine carbamoyltransferase</fullName>
        <shortName evidence="6">OTCase</shortName>
        <ecNumber evidence="3 6">2.1.3.3</ecNumber>
    </recommendedName>
</protein>
<dbReference type="Proteomes" id="UP000317318">
    <property type="component" value="Chromosome"/>
</dbReference>
<dbReference type="PANTHER" id="PTHR45753:SF3">
    <property type="entry name" value="ORNITHINE TRANSCARBAMYLASE, MITOCHONDRIAL"/>
    <property type="match status" value="1"/>
</dbReference>
<dbReference type="InterPro" id="IPR002292">
    <property type="entry name" value="Orn/put_carbamltrans"/>
</dbReference>
<dbReference type="EMBL" id="CP036268">
    <property type="protein sequence ID" value="QDT37646.1"/>
    <property type="molecule type" value="Genomic_DNA"/>
</dbReference>
<dbReference type="NCBIfam" id="NF001986">
    <property type="entry name" value="PRK00779.1"/>
    <property type="match status" value="1"/>
</dbReference>
<name>A0A517R1A3_9PLAN</name>
<feature type="binding site" evidence="6">
    <location>
        <position position="290"/>
    </location>
    <ligand>
        <name>carbamoyl phosphate</name>
        <dbReference type="ChEBI" id="CHEBI:58228"/>
    </ligand>
</feature>
<proteinExistence type="inferred from homology"/>
<evidence type="ECO:0000256" key="1">
    <source>
        <dbReference type="ARBA" id="ARBA00004975"/>
    </source>
</evidence>
<comment type="pathway">
    <text evidence="1">Amino-acid biosynthesis; L-arginine biosynthesis; L-arginine from L-ornithine and carbamoyl phosphate: step 1/3.</text>
</comment>
<evidence type="ECO:0000256" key="6">
    <source>
        <dbReference type="HAMAP-Rule" id="MF_01109"/>
    </source>
</evidence>
<feature type="binding site" evidence="6">
    <location>
        <begin position="226"/>
        <end position="227"/>
    </location>
    <ligand>
        <name>L-ornithine</name>
        <dbReference type="ChEBI" id="CHEBI:46911"/>
    </ligand>
</feature>
<evidence type="ECO:0000256" key="2">
    <source>
        <dbReference type="ARBA" id="ARBA00007805"/>
    </source>
</evidence>
<dbReference type="InterPro" id="IPR006130">
    <property type="entry name" value="Asp/Orn_carbamoylTrfase"/>
</dbReference>
<dbReference type="InterPro" id="IPR006131">
    <property type="entry name" value="Asp_carbamoyltransf_Asp/Orn-bd"/>
</dbReference>
<dbReference type="GO" id="GO:0016597">
    <property type="term" value="F:amino acid binding"/>
    <property type="evidence" value="ECO:0007669"/>
    <property type="project" value="InterPro"/>
</dbReference>
<dbReference type="InterPro" id="IPR036901">
    <property type="entry name" value="Asp/Orn_carbamoylTrfase_sf"/>
</dbReference>
<evidence type="ECO:0000256" key="5">
    <source>
        <dbReference type="ARBA" id="ARBA00048772"/>
    </source>
</evidence>
<evidence type="ECO:0000256" key="4">
    <source>
        <dbReference type="ARBA" id="ARBA00022679"/>
    </source>
</evidence>
<dbReference type="OrthoDB" id="9802587at2"/>
<evidence type="ECO:0000259" key="8">
    <source>
        <dbReference type="Pfam" id="PF02729"/>
    </source>
</evidence>
<dbReference type="Gene3D" id="3.40.50.1370">
    <property type="entry name" value="Aspartate/ornithine carbamoyltransferase"/>
    <property type="match status" value="2"/>
</dbReference>
<comment type="similarity">
    <text evidence="2 6">Belongs to the aspartate/ornithine carbamoyltransferase superfamily. OTCase family.</text>
</comment>
<dbReference type="PRINTS" id="PR00102">
    <property type="entry name" value="OTCASE"/>
</dbReference>
<dbReference type="PRINTS" id="PR00100">
    <property type="entry name" value="AOTCASE"/>
</dbReference>
<keyword evidence="4 6" id="KW-0808">Transferase</keyword>
<dbReference type="InterPro" id="IPR024904">
    <property type="entry name" value="OTCase_ArgI"/>
</dbReference>
<dbReference type="GO" id="GO:0019240">
    <property type="term" value="P:citrulline biosynthetic process"/>
    <property type="evidence" value="ECO:0007669"/>
    <property type="project" value="TreeGrafter"/>
</dbReference>
<comment type="caution">
    <text evidence="6">Lacks conserved residue(s) required for the propagation of feature annotation.</text>
</comment>
<dbReference type="Pfam" id="PF02729">
    <property type="entry name" value="OTCace_N"/>
    <property type="match status" value="1"/>
</dbReference>
<dbReference type="AlphaFoldDB" id="A0A517R1A3"/>
<dbReference type="Pfam" id="PF00185">
    <property type="entry name" value="OTCace"/>
    <property type="match status" value="1"/>
</dbReference>
<gene>
    <name evidence="9" type="primary">argF</name>
    <name evidence="9" type="ORF">Pan189_20260</name>
</gene>
<dbReference type="FunFam" id="3.40.50.1370:FF:000008">
    <property type="entry name" value="Ornithine carbamoyltransferase"/>
    <property type="match status" value="1"/>
</dbReference>
<feature type="binding site" evidence="6">
    <location>
        <position position="102"/>
    </location>
    <ligand>
        <name>carbamoyl phosphate</name>
        <dbReference type="ChEBI" id="CHEBI:58228"/>
    </ligand>
</feature>
<feature type="binding site" evidence="6">
    <location>
        <begin position="262"/>
        <end position="263"/>
    </location>
    <ligand>
        <name>carbamoyl phosphate</name>
        <dbReference type="ChEBI" id="CHEBI:58228"/>
    </ligand>
</feature>
<comment type="subcellular location">
    <subcellularLocation>
        <location evidence="6">Cytoplasm</location>
    </subcellularLocation>
</comment>
<feature type="domain" description="Aspartate/ornithine carbamoyltransferase Asp/Orn-binding" evidence="7">
    <location>
        <begin position="148"/>
        <end position="300"/>
    </location>
</feature>
<feature type="binding site" evidence="6">
    <location>
        <position position="160"/>
    </location>
    <ligand>
        <name>L-ornithine</name>
        <dbReference type="ChEBI" id="CHEBI:46911"/>
    </ligand>
</feature>
<evidence type="ECO:0000259" key="7">
    <source>
        <dbReference type="Pfam" id="PF00185"/>
    </source>
</evidence>
<dbReference type="GO" id="GO:0042450">
    <property type="term" value="P:L-arginine biosynthetic process via ornithine"/>
    <property type="evidence" value="ECO:0007669"/>
    <property type="project" value="UniProtKB-UniRule"/>
</dbReference>
<dbReference type="SUPFAM" id="SSF53671">
    <property type="entry name" value="Aspartate/ornithine carbamoyltransferase"/>
    <property type="match status" value="1"/>
</dbReference>
<feature type="binding site" evidence="6">
    <location>
        <position position="222"/>
    </location>
    <ligand>
        <name>L-ornithine</name>
        <dbReference type="ChEBI" id="CHEBI:46911"/>
    </ligand>
</feature>
<dbReference type="RefSeq" id="WP_145363742.1">
    <property type="nucleotide sequence ID" value="NZ_CP036268.1"/>
</dbReference>
<dbReference type="GO" id="GO:0004585">
    <property type="term" value="F:ornithine carbamoyltransferase activity"/>
    <property type="evidence" value="ECO:0007669"/>
    <property type="project" value="UniProtKB-UniRule"/>
</dbReference>
<dbReference type="NCBIfam" id="TIGR00658">
    <property type="entry name" value="orni_carb_tr"/>
    <property type="match status" value="1"/>
</dbReference>
<organism evidence="9 10">
    <name type="scientific">Stratiformator vulcanicus</name>
    <dbReference type="NCBI Taxonomy" id="2527980"/>
    <lineage>
        <taxon>Bacteria</taxon>
        <taxon>Pseudomonadati</taxon>
        <taxon>Planctomycetota</taxon>
        <taxon>Planctomycetia</taxon>
        <taxon>Planctomycetales</taxon>
        <taxon>Planctomycetaceae</taxon>
        <taxon>Stratiformator</taxon>
    </lineage>
</organism>
<dbReference type="KEGG" id="svp:Pan189_20260"/>
<reference evidence="9 10" key="1">
    <citation type="submission" date="2019-02" db="EMBL/GenBank/DDBJ databases">
        <title>Deep-cultivation of Planctomycetes and their phenomic and genomic characterization uncovers novel biology.</title>
        <authorList>
            <person name="Wiegand S."/>
            <person name="Jogler M."/>
            <person name="Boedeker C."/>
            <person name="Pinto D."/>
            <person name="Vollmers J."/>
            <person name="Rivas-Marin E."/>
            <person name="Kohn T."/>
            <person name="Peeters S.H."/>
            <person name="Heuer A."/>
            <person name="Rast P."/>
            <person name="Oberbeckmann S."/>
            <person name="Bunk B."/>
            <person name="Jeske O."/>
            <person name="Meyerdierks A."/>
            <person name="Storesund J.E."/>
            <person name="Kallscheuer N."/>
            <person name="Luecker S."/>
            <person name="Lage O.M."/>
            <person name="Pohl T."/>
            <person name="Merkel B.J."/>
            <person name="Hornburger P."/>
            <person name="Mueller R.-W."/>
            <person name="Bruemmer F."/>
            <person name="Labrenz M."/>
            <person name="Spormann A.M."/>
            <person name="Op den Camp H."/>
            <person name="Overmann J."/>
            <person name="Amann R."/>
            <person name="Jetten M.S.M."/>
            <person name="Mascher T."/>
            <person name="Medema M.H."/>
            <person name="Devos D.P."/>
            <person name="Kaster A.-K."/>
            <person name="Ovreas L."/>
            <person name="Rohde M."/>
            <person name="Galperin M.Y."/>
            <person name="Jogler C."/>
        </authorList>
    </citation>
    <scope>NUCLEOTIDE SEQUENCE [LARGE SCALE GENOMIC DNA]</scope>
    <source>
        <strain evidence="9 10">Pan189</strain>
    </source>
</reference>
<dbReference type="GO" id="GO:0005737">
    <property type="term" value="C:cytoplasm"/>
    <property type="evidence" value="ECO:0007669"/>
    <property type="project" value="UniProtKB-SubCell"/>
</dbReference>
<feature type="domain" description="Aspartate/ornithine carbamoyltransferase carbamoyl-P binding" evidence="8">
    <location>
        <begin position="2"/>
        <end position="142"/>
    </location>
</feature>
<evidence type="ECO:0000256" key="3">
    <source>
        <dbReference type="ARBA" id="ARBA00013007"/>
    </source>
</evidence>
<dbReference type="PANTHER" id="PTHR45753">
    <property type="entry name" value="ORNITHINE CARBAMOYLTRANSFERASE, MITOCHONDRIAL"/>
    <property type="match status" value="1"/>
</dbReference>
<accession>A0A517R1A3</accession>
<dbReference type="InterPro" id="IPR006132">
    <property type="entry name" value="Asp/Orn_carbamoyltranf_P-bd"/>
</dbReference>
<sequence length="303" mass="32752">MKHLLTLFDWSPDEITETIALADDLKKQCGNGIRPQMLTGQVLAQVYDKPSLRTRVSFETAMLQLGGGATFLTSKEAGWTGRESLPDVAKVLSSFVDAIVIRTFSQQLVEDVAKHAACPVINGLTDDYHPAQALTDVMTIKESTGTLKGVHLAFVGDGNNVAKSLAIICGKLGMKFTLCAPAEHQFDDAFLKKLGSELPDAKLDVTNNVKAAVKSADVIYTDVWASMGQEGEADDRKQVLAPFQVNGDVMKAAPSECLFLHCLPAHRGEEVTDDVIDGPQSKAFEQAENRMHLAKGLLARLLG</sequence>
<evidence type="ECO:0000313" key="10">
    <source>
        <dbReference type="Proteomes" id="UP000317318"/>
    </source>
</evidence>
<dbReference type="EC" id="2.1.3.3" evidence="3 6"/>
<keyword evidence="6" id="KW-0963">Cytoplasm</keyword>
<feature type="binding site" evidence="6">
    <location>
        <begin position="129"/>
        <end position="132"/>
    </location>
    <ligand>
        <name>carbamoyl phosphate</name>
        <dbReference type="ChEBI" id="CHEBI:58228"/>
    </ligand>
</feature>
<keyword evidence="10" id="KW-1185">Reference proteome</keyword>